<evidence type="ECO:0000259" key="4">
    <source>
        <dbReference type="PROSITE" id="PS50995"/>
    </source>
</evidence>
<keyword evidence="3" id="KW-0804">Transcription</keyword>
<evidence type="ECO:0000313" key="5">
    <source>
        <dbReference type="EMBL" id="AIY85075.1"/>
    </source>
</evidence>
<dbReference type="Gene3D" id="1.10.10.10">
    <property type="entry name" value="Winged helix-like DNA-binding domain superfamily/Winged helix DNA-binding domain"/>
    <property type="match status" value="1"/>
</dbReference>
<dbReference type="InterPro" id="IPR036388">
    <property type="entry name" value="WH-like_DNA-bd_sf"/>
</dbReference>
<dbReference type="RefSeq" id="WP_039314858.1">
    <property type="nucleotide sequence ID" value="NZ_CP006905.1"/>
</dbReference>
<evidence type="ECO:0000256" key="3">
    <source>
        <dbReference type="ARBA" id="ARBA00023163"/>
    </source>
</evidence>
<dbReference type="Pfam" id="PF01047">
    <property type="entry name" value="MarR"/>
    <property type="match status" value="1"/>
</dbReference>
<keyword evidence="1" id="KW-0805">Transcription regulation</keyword>
<dbReference type="Proteomes" id="UP000030635">
    <property type="component" value="Chromosome"/>
</dbReference>
<feature type="domain" description="HTH marR-type" evidence="4">
    <location>
        <begin position="9"/>
        <end position="143"/>
    </location>
</feature>
<gene>
    <name evidence="5" type="ORF">U729_2201</name>
</gene>
<proteinExistence type="predicted"/>
<dbReference type="STRING" id="1561.NPD11_809"/>
<accession>A0A0A7G211</accession>
<dbReference type="OrthoDB" id="2612963at2"/>
<sequence>MSSKDRMPNTTFSTLFQIISIKLKREADKRIGELGLNSQQGRVIGYIYDHQDEGIIQKDLADVFHKRGATITSMLKGLEKNEYIERRIPSDNERQKNLYVLPKGEKLINDFNEVFSNLENKITNCLTEEELKTLEKLLSKINQSI</sequence>
<evidence type="ECO:0000313" key="6">
    <source>
        <dbReference type="Proteomes" id="UP000030635"/>
    </source>
</evidence>
<organism evidence="5 6">
    <name type="scientific">Clostridium baratii str. Sullivan</name>
    <dbReference type="NCBI Taxonomy" id="1415775"/>
    <lineage>
        <taxon>Bacteria</taxon>
        <taxon>Bacillati</taxon>
        <taxon>Bacillota</taxon>
        <taxon>Clostridia</taxon>
        <taxon>Eubacteriales</taxon>
        <taxon>Clostridiaceae</taxon>
        <taxon>Clostridium</taxon>
    </lineage>
</organism>
<keyword evidence="6" id="KW-1185">Reference proteome</keyword>
<evidence type="ECO:0000256" key="2">
    <source>
        <dbReference type="ARBA" id="ARBA00023125"/>
    </source>
</evidence>
<evidence type="ECO:0000256" key="1">
    <source>
        <dbReference type="ARBA" id="ARBA00023015"/>
    </source>
</evidence>
<dbReference type="InterPro" id="IPR000835">
    <property type="entry name" value="HTH_MarR-typ"/>
</dbReference>
<dbReference type="InterPro" id="IPR036390">
    <property type="entry name" value="WH_DNA-bd_sf"/>
</dbReference>
<dbReference type="SUPFAM" id="SSF46785">
    <property type="entry name" value="Winged helix' DNA-binding domain"/>
    <property type="match status" value="1"/>
</dbReference>
<dbReference type="AlphaFoldDB" id="A0A0A7G211"/>
<name>A0A0A7G211_9CLOT</name>
<dbReference type="PRINTS" id="PR00598">
    <property type="entry name" value="HTHMARR"/>
</dbReference>
<dbReference type="EMBL" id="CP006905">
    <property type="protein sequence ID" value="AIY85075.1"/>
    <property type="molecule type" value="Genomic_DNA"/>
</dbReference>
<reference evidence="5 6" key="1">
    <citation type="journal article" date="2015" name="Infect. Genet. Evol.">
        <title>Genomic sequences of six botulinum neurotoxin-producing strains representing three clostridial species illustrate the mobility and diversity of botulinum neurotoxin genes.</title>
        <authorList>
            <person name="Smith T.J."/>
            <person name="Hill K.K."/>
            <person name="Xie G."/>
            <person name="Foley B.T."/>
            <person name="Williamson C.H."/>
            <person name="Foster J.T."/>
            <person name="Johnson S.L."/>
            <person name="Chertkov O."/>
            <person name="Teshima H."/>
            <person name="Gibbons H.S."/>
            <person name="Johnsky L.A."/>
            <person name="Karavis M.A."/>
            <person name="Smith L.A."/>
        </authorList>
    </citation>
    <scope>NUCLEOTIDE SEQUENCE [LARGE SCALE GENOMIC DNA]</scope>
    <source>
        <strain evidence="5">Sullivan</strain>
    </source>
</reference>
<protein>
    <submittedName>
        <fullName evidence="5">MarR family protein</fullName>
    </submittedName>
</protein>
<dbReference type="eggNOG" id="COG1846">
    <property type="taxonomic scope" value="Bacteria"/>
</dbReference>
<dbReference type="KEGG" id="cbv:U729_2201"/>
<dbReference type="SMART" id="SM00347">
    <property type="entry name" value="HTH_MARR"/>
    <property type="match status" value="1"/>
</dbReference>
<keyword evidence="2" id="KW-0238">DNA-binding</keyword>
<dbReference type="PANTHER" id="PTHR42756:SF1">
    <property type="entry name" value="TRANSCRIPTIONAL REPRESSOR OF EMRAB OPERON"/>
    <property type="match status" value="1"/>
</dbReference>
<dbReference type="PANTHER" id="PTHR42756">
    <property type="entry name" value="TRANSCRIPTIONAL REGULATOR, MARR"/>
    <property type="match status" value="1"/>
</dbReference>
<dbReference type="PROSITE" id="PS50995">
    <property type="entry name" value="HTH_MARR_2"/>
    <property type="match status" value="1"/>
</dbReference>
<dbReference type="GO" id="GO:0003677">
    <property type="term" value="F:DNA binding"/>
    <property type="evidence" value="ECO:0007669"/>
    <property type="project" value="UniProtKB-KW"/>
</dbReference>
<dbReference type="HOGENOM" id="CLU_083287_18_7_9"/>
<dbReference type="GO" id="GO:0003700">
    <property type="term" value="F:DNA-binding transcription factor activity"/>
    <property type="evidence" value="ECO:0007669"/>
    <property type="project" value="InterPro"/>
</dbReference>